<evidence type="ECO:0000256" key="1">
    <source>
        <dbReference type="ARBA" id="ARBA00004219"/>
    </source>
</evidence>
<sequence length="465" mass="47002">MTGLSRDAAHANQTLSPIFDKEKEQNRLATAQKIGEIGRQVSDVLVTQGKLNAQAAQSDPAARAAARAKLVAGGNASPSEEQISAQVSRTATADYDTGGKYQKVVQAVTAAMQGLAGGNLAQAASGAVSPYVAEIIHSQTTDSATGKVNVEANAMAHAVWGAIAAASGNNSALAGAAGAVSGELLGRWIAAEYYPGVKTEELSDEQKSTISALSTLAAGLMGGLSGGSSADAVAGAQAGKNAVENNAFGASAGTNLGFWFSQTPDCDTDCKGKLAEDVAKGNAVVSAHLAGTVGLGILPKGALITAAIGGGANTAVQYATTSEVNYTDALIATWVGAATSKTGWLGTVGWNAAGGATSSYIKGDDPMVGAITSSVGSGLGYGVGKYILKPSVNSAGKWITGGWDPKFDHNWLKYTEIKGQLGLSKEMLPSRIPTSTSNMGSSITSEMTGTEMKKIIEDKYSNGGK</sequence>
<evidence type="ECO:0000256" key="2">
    <source>
        <dbReference type="ARBA" id="ARBA00022656"/>
    </source>
</evidence>
<dbReference type="GO" id="GO:0090729">
    <property type="term" value="F:toxin activity"/>
    <property type="evidence" value="ECO:0007669"/>
    <property type="project" value="UniProtKB-KW"/>
</dbReference>
<evidence type="ECO:0000256" key="3">
    <source>
        <dbReference type="ARBA" id="ARBA00022913"/>
    </source>
</evidence>
<protein>
    <submittedName>
        <fullName evidence="6">VENN motif pre-toxin domain-containing protein</fullName>
    </submittedName>
</protein>
<dbReference type="EMBL" id="CP055904">
    <property type="protein sequence ID" value="QMR42609.1"/>
    <property type="molecule type" value="Genomic_DNA"/>
</dbReference>
<dbReference type="AlphaFoldDB" id="A0AAP9R2E7"/>
<keyword evidence="4" id="KW-0843">Virulence</keyword>
<keyword evidence="3" id="KW-1266">Target cell cytoplasm</keyword>
<dbReference type="Pfam" id="PF04829">
    <property type="entry name" value="PT-VENN"/>
    <property type="match status" value="1"/>
</dbReference>
<gene>
    <name evidence="6" type="ORF">HV331_07430</name>
</gene>
<dbReference type="InterPro" id="IPR006914">
    <property type="entry name" value="VENN_dom"/>
</dbReference>
<name>A0AAP9R2E7_KLEAE</name>
<evidence type="ECO:0000313" key="7">
    <source>
        <dbReference type="Proteomes" id="UP000514462"/>
    </source>
</evidence>
<proteinExistence type="predicted"/>
<reference evidence="7" key="1">
    <citation type="submission" date="2020-06" db="EMBL/GenBank/DDBJ databases">
        <title>REHAB project genomes.</title>
        <authorList>
            <person name="Shaw L.P."/>
        </authorList>
    </citation>
    <scope>NUCLEOTIDE SEQUENCE [LARGE SCALE GENOMIC DNA]</scope>
    <source>
        <strain evidence="7">RHBSTW-00938</strain>
    </source>
</reference>
<comment type="subcellular location">
    <subcellularLocation>
        <location evidence="1">Target cell</location>
        <location evidence="1">Target cell cytoplasm</location>
    </subcellularLocation>
</comment>
<accession>A0AAP9R2E7</accession>
<evidence type="ECO:0000256" key="4">
    <source>
        <dbReference type="ARBA" id="ARBA00023026"/>
    </source>
</evidence>
<organism evidence="6 7">
    <name type="scientific">Klebsiella aerogenes</name>
    <name type="common">Enterobacter aerogenes</name>
    <dbReference type="NCBI Taxonomy" id="548"/>
    <lineage>
        <taxon>Bacteria</taxon>
        <taxon>Pseudomonadati</taxon>
        <taxon>Pseudomonadota</taxon>
        <taxon>Gammaproteobacteria</taxon>
        <taxon>Enterobacterales</taxon>
        <taxon>Enterobacteriaceae</taxon>
        <taxon>Klebsiella/Raoultella group</taxon>
        <taxon>Klebsiella</taxon>
    </lineage>
</organism>
<keyword evidence="2" id="KW-0800">Toxin</keyword>
<dbReference type="Proteomes" id="UP000514462">
    <property type="component" value="Chromosome"/>
</dbReference>
<evidence type="ECO:0000313" key="6">
    <source>
        <dbReference type="EMBL" id="QMR42609.1"/>
    </source>
</evidence>
<evidence type="ECO:0000259" key="5">
    <source>
        <dbReference type="Pfam" id="PF04829"/>
    </source>
</evidence>
<feature type="domain" description="VENN motif-containing" evidence="5">
    <location>
        <begin position="200"/>
        <end position="248"/>
    </location>
</feature>